<gene>
    <name evidence="1" type="ORF">CTI12_AA509670</name>
</gene>
<evidence type="ECO:0000313" key="2">
    <source>
        <dbReference type="Proteomes" id="UP000245207"/>
    </source>
</evidence>
<dbReference type="PANTHER" id="PTHR19858">
    <property type="entry name" value="WD40 REPEAT PROTEIN"/>
    <property type="match status" value="1"/>
</dbReference>
<dbReference type="Proteomes" id="UP000245207">
    <property type="component" value="Unassembled WGS sequence"/>
</dbReference>
<name>A0A2U1LAQ2_ARTAN</name>
<dbReference type="InterPro" id="IPR027145">
    <property type="entry name" value="PWP2"/>
</dbReference>
<dbReference type="GO" id="GO:0000028">
    <property type="term" value="P:ribosomal small subunit assembly"/>
    <property type="evidence" value="ECO:0007669"/>
    <property type="project" value="TreeGrafter"/>
</dbReference>
<dbReference type="GO" id="GO:0000462">
    <property type="term" value="P:maturation of SSU-rRNA from tricistronic rRNA transcript (SSU-rRNA, 5.8S rRNA, LSU-rRNA)"/>
    <property type="evidence" value="ECO:0007669"/>
    <property type="project" value="TreeGrafter"/>
</dbReference>
<protein>
    <submittedName>
        <fullName evidence="1">G-protein beta WD-40 repeat-containing protein</fullName>
    </submittedName>
</protein>
<sequence>MKIFEPILTHWHECLNDEDASSQVLITGEQYLISREVWLQLDKVRKKLTMFGMKMAQEKPLKIGFNRSCSSNGLGNDLHIHSRFTELHEDGVDEQTRVKSNYNLPGAVTNRGRPIVRIKCLRIAPTGCSWAAATTEGVLVYSMDENFIFDPIDLDIDVTPETVEAALGQDQPSRILILSLRLNEDALIKRCNVVVPFKYLKILIQAFAANGANTTSAYFFLQIKEKLLKASNGGPAVASAGASKADGMFFSNKAHGCYLAALSTSNDEYLSVTRLKECKDLVRQKYLKDLAMEIWIHVWRSGLHLI</sequence>
<dbReference type="EMBL" id="PKPP01010455">
    <property type="protein sequence ID" value="PWA46085.1"/>
    <property type="molecule type" value="Genomic_DNA"/>
</dbReference>
<dbReference type="GO" id="GO:0032040">
    <property type="term" value="C:small-subunit processome"/>
    <property type="evidence" value="ECO:0007669"/>
    <property type="project" value="TreeGrafter"/>
</dbReference>
<dbReference type="STRING" id="35608.A0A2U1LAQ2"/>
<keyword evidence="2" id="KW-1185">Reference proteome</keyword>
<dbReference type="AlphaFoldDB" id="A0A2U1LAQ2"/>
<evidence type="ECO:0000313" key="1">
    <source>
        <dbReference type="EMBL" id="PWA46085.1"/>
    </source>
</evidence>
<proteinExistence type="predicted"/>
<reference evidence="1 2" key="1">
    <citation type="journal article" date="2018" name="Mol. Plant">
        <title>The genome of Artemisia annua provides insight into the evolution of Asteraceae family and artemisinin biosynthesis.</title>
        <authorList>
            <person name="Shen Q."/>
            <person name="Zhang L."/>
            <person name="Liao Z."/>
            <person name="Wang S."/>
            <person name="Yan T."/>
            <person name="Shi P."/>
            <person name="Liu M."/>
            <person name="Fu X."/>
            <person name="Pan Q."/>
            <person name="Wang Y."/>
            <person name="Lv Z."/>
            <person name="Lu X."/>
            <person name="Zhang F."/>
            <person name="Jiang W."/>
            <person name="Ma Y."/>
            <person name="Chen M."/>
            <person name="Hao X."/>
            <person name="Li L."/>
            <person name="Tang Y."/>
            <person name="Lv G."/>
            <person name="Zhou Y."/>
            <person name="Sun X."/>
            <person name="Brodelius P.E."/>
            <person name="Rose J.K.C."/>
            <person name="Tang K."/>
        </authorList>
    </citation>
    <scope>NUCLEOTIDE SEQUENCE [LARGE SCALE GENOMIC DNA]</scope>
    <source>
        <strain evidence="2">cv. Huhao1</strain>
        <tissue evidence="1">Leaf</tissue>
    </source>
</reference>
<dbReference type="PANTHER" id="PTHR19858:SF0">
    <property type="entry name" value="PERIODIC TRYPTOPHAN PROTEIN 2 HOMOLOG"/>
    <property type="match status" value="1"/>
</dbReference>
<accession>A0A2U1LAQ2</accession>
<organism evidence="1 2">
    <name type="scientific">Artemisia annua</name>
    <name type="common">Sweet wormwood</name>
    <dbReference type="NCBI Taxonomy" id="35608"/>
    <lineage>
        <taxon>Eukaryota</taxon>
        <taxon>Viridiplantae</taxon>
        <taxon>Streptophyta</taxon>
        <taxon>Embryophyta</taxon>
        <taxon>Tracheophyta</taxon>
        <taxon>Spermatophyta</taxon>
        <taxon>Magnoliopsida</taxon>
        <taxon>eudicotyledons</taxon>
        <taxon>Gunneridae</taxon>
        <taxon>Pentapetalae</taxon>
        <taxon>asterids</taxon>
        <taxon>campanulids</taxon>
        <taxon>Asterales</taxon>
        <taxon>Asteraceae</taxon>
        <taxon>Asteroideae</taxon>
        <taxon>Anthemideae</taxon>
        <taxon>Artemisiinae</taxon>
        <taxon>Artemisia</taxon>
    </lineage>
</organism>
<dbReference type="GO" id="GO:0034388">
    <property type="term" value="C:Pwp2p-containing subcomplex of 90S preribosome"/>
    <property type="evidence" value="ECO:0007669"/>
    <property type="project" value="TreeGrafter"/>
</dbReference>
<dbReference type="OrthoDB" id="1640281at2759"/>
<comment type="caution">
    <text evidence="1">The sequence shown here is derived from an EMBL/GenBank/DDBJ whole genome shotgun (WGS) entry which is preliminary data.</text>
</comment>